<gene>
    <name evidence="3" type="ORF">BMF94_0442</name>
</gene>
<comment type="caution">
    <text evidence="3">The sequence shown here is derived from an EMBL/GenBank/DDBJ whole genome shotgun (WGS) entry which is preliminary data.</text>
</comment>
<accession>A0A2S5BHK2</accession>
<dbReference type="PANTHER" id="PTHR42791">
    <property type="entry name" value="GNAT FAMILY ACETYLTRANSFERASE"/>
    <property type="match status" value="1"/>
</dbReference>
<dbReference type="CDD" id="cd04301">
    <property type="entry name" value="NAT_SF"/>
    <property type="match status" value="2"/>
</dbReference>
<dbReference type="Gene3D" id="3.40.630.30">
    <property type="match status" value="2"/>
</dbReference>
<dbReference type="STRING" id="741276.A0A2S5BHK2"/>
<feature type="region of interest" description="Disordered" evidence="1">
    <location>
        <begin position="263"/>
        <end position="287"/>
    </location>
</feature>
<dbReference type="Proteomes" id="UP000237144">
    <property type="component" value="Unassembled WGS sequence"/>
</dbReference>
<proteinExistence type="predicted"/>
<evidence type="ECO:0000313" key="4">
    <source>
        <dbReference type="Proteomes" id="UP000237144"/>
    </source>
</evidence>
<evidence type="ECO:0000313" key="3">
    <source>
        <dbReference type="EMBL" id="POY76247.1"/>
    </source>
</evidence>
<dbReference type="SUPFAM" id="SSF55729">
    <property type="entry name" value="Acyl-CoA N-acyltransferases (Nat)"/>
    <property type="match status" value="2"/>
</dbReference>
<name>A0A2S5BHK2_9BASI</name>
<dbReference type="EMBL" id="PJQD01000005">
    <property type="protein sequence ID" value="POY76247.1"/>
    <property type="molecule type" value="Genomic_DNA"/>
</dbReference>
<evidence type="ECO:0000256" key="1">
    <source>
        <dbReference type="SAM" id="MobiDB-lite"/>
    </source>
</evidence>
<dbReference type="OrthoDB" id="2896281at2759"/>
<dbReference type="PANTHER" id="PTHR42791:SF2">
    <property type="entry name" value="N-ACETYLTRANSFERASE DOMAIN-CONTAINING PROTEIN"/>
    <property type="match status" value="1"/>
</dbReference>
<protein>
    <submittedName>
        <fullName evidence="3">GNAT family acetyltransferase</fullName>
    </submittedName>
</protein>
<feature type="domain" description="N-acetyltransferase" evidence="2">
    <location>
        <begin position="184"/>
        <end position="403"/>
    </location>
</feature>
<sequence length="409" mass="44816">MDPLVLALAEEGDCDALAALTHRALSPSLLHRRVFGGVAPEADEAFQAARLRAALVKPGMEVLKATRAGKLVGVSLHALPKTADSAPAAKAKKTFPEGTNLELAHDLFGASGTITEPHFYISILAVEPDAQGSGVGTALLRDICRRAEEQSVSVHLKATPEGMSLYRRFGFEAKGEVVRPKADPEIELTREDLPQLARVQRLAFAPTAIVRYLHTKVEPQAADDFFISRFEKLWQKMNEQQDGSSDFTVARRGDTILGCAWSTREPAAADRPPEEQDAEERPLMPGADPIRSREFLGALDRHAKSVPFPHWNLHILSIDPTVQRAGVGRRLVQLVIDRAQAEGLPVTLESTERGSARICGYTKSSLTLFDAVGLPLYRSMGFKDFAQVLVAEQDETVKLWPMVYGRTEP</sequence>
<dbReference type="Pfam" id="PF13673">
    <property type="entry name" value="Acetyltransf_10"/>
    <property type="match status" value="1"/>
</dbReference>
<dbReference type="InterPro" id="IPR052523">
    <property type="entry name" value="Trichothecene_AcTrans"/>
</dbReference>
<dbReference type="GO" id="GO:0016747">
    <property type="term" value="F:acyltransferase activity, transferring groups other than amino-acyl groups"/>
    <property type="evidence" value="ECO:0007669"/>
    <property type="project" value="InterPro"/>
</dbReference>
<reference evidence="3 4" key="1">
    <citation type="journal article" date="2018" name="Front. Microbiol.">
        <title>Prospects for Fungal Bioremediation of Acidic Radioactive Waste Sites: Characterization and Genome Sequence of Rhodotorula taiwanensis MD1149.</title>
        <authorList>
            <person name="Tkavc R."/>
            <person name="Matrosova V.Y."/>
            <person name="Grichenko O.E."/>
            <person name="Gostincar C."/>
            <person name="Volpe R.P."/>
            <person name="Klimenkova P."/>
            <person name="Gaidamakova E.K."/>
            <person name="Zhou C.E."/>
            <person name="Stewart B.J."/>
            <person name="Lyman M.G."/>
            <person name="Malfatti S.A."/>
            <person name="Rubinfeld B."/>
            <person name="Courtot M."/>
            <person name="Singh J."/>
            <person name="Dalgard C.L."/>
            <person name="Hamilton T."/>
            <person name="Frey K.G."/>
            <person name="Gunde-Cimerman N."/>
            <person name="Dugan L."/>
            <person name="Daly M.J."/>
        </authorList>
    </citation>
    <scope>NUCLEOTIDE SEQUENCE [LARGE SCALE GENOMIC DNA]</scope>
    <source>
        <strain evidence="3 4">MD1149</strain>
    </source>
</reference>
<keyword evidence="4" id="KW-1185">Reference proteome</keyword>
<dbReference type="InterPro" id="IPR000182">
    <property type="entry name" value="GNAT_dom"/>
</dbReference>
<evidence type="ECO:0000259" key="2">
    <source>
        <dbReference type="PROSITE" id="PS51186"/>
    </source>
</evidence>
<organism evidence="3 4">
    <name type="scientific">Rhodotorula taiwanensis</name>
    <dbReference type="NCBI Taxonomy" id="741276"/>
    <lineage>
        <taxon>Eukaryota</taxon>
        <taxon>Fungi</taxon>
        <taxon>Dikarya</taxon>
        <taxon>Basidiomycota</taxon>
        <taxon>Pucciniomycotina</taxon>
        <taxon>Microbotryomycetes</taxon>
        <taxon>Sporidiobolales</taxon>
        <taxon>Sporidiobolaceae</taxon>
        <taxon>Rhodotorula</taxon>
    </lineage>
</organism>
<dbReference type="PROSITE" id="PS51186">
    <property type="entry name" value="GNAT"/>
    <property type="match status" value="2"/>
</dbReference>
<dbReference type="Pfam" id="PF00583">
    <property type="entry name" value="Acetyltransf_1"/>
    <property type="match status" value="1"/>
</dbReference>
<dbReference type="InterPro" id="IPR016181">
    <property type="entry name" value="Acyl_CoA_acyltransferase"/>
</dbReference>
<dbReference type="AlphaFoldDB" id="A0A2S5BHK2"/>
<keyword evidence="3" id="KW-0808">Transferase</keyword>
<feature type="domain" description="N-acetyltransferase" evidence="2">
    <location>
        <begin position="4"/>
        <end position="193"/>
    </location>
</feature>
<feature type="compositionally biased region" description="Basic and acidic residues" evidence="1">
    <location>
        <begin position="267"/>
        <end position="282"/>
    </location>
</feature>